<dbReference type="Proteomes" id="UP000006671">
    <property type="component" value="Unassembled WGS sequence"/>
</dbReference>
<keyword evidence="2" id="KW-0732">Signal</keyword>
<dbReference type="VEuPathDB" id="AmoebaDB:NAEGRDRAFT_78225"/>
<keyword evidence="4" id="KW-1185">Reference proteome</keyword>
<dbReference type="EMBL" id="GG738848">
    <property type="protein sequence ID" value="EFC49443.1"/>
    <property type="molecule type" value="Genomic_DNA"/>
</dbReference>
<dbReference type="KEGG" id="ngr:NAEGRDRAFT_78225"/>
<gene>
    <name evidence="3" type="ORF">NAEGRDRAFT_78225</name>
</gene>
<dbReference type="GO" id="GO:0005802">
    <property type="term" value="C:trans-Golgi network"/>
    <property type="evidence" value="ECO:0007669"/>
    <property type="project" value="TreeGrafter"/>
</dbReference>
<feature type="signal peptide" evidence="2">
    <location>
        <begin position="1"/>
        <end position="22"/>
    </location>
</feature>
<feature type="chain" id="PRO_5003037733" evidence="2">
    <location>
        <begin position="23"/>
        <end position="440"/>
    </location>
</feature>
<dbReference type="GeneID" id="8852660"/>
<sequence length="440" mass="49160">MLRLTFVLLTLLLACCVHVVFSAPTCSLPIAYRGIIDLSNIDIPGSGYKVAATDANFNFYFNICGGVTNPSNAVCTVDAQGYLYAKQYNLCYPIGKKGTPKLSLLNPADESAGVKVFHAGIPATDGVTRALSISLTCDFTAAERPTLTFTGESKEGGVINYGFSGKSKLACPYGETKPVEWGKVMEINQRNVLFYIGNCLVNEWNSIESVKEDHFYQNYGCISLIAQELKSNDPVQSVWQFSNSNQEMVAIVQSNLTQQVISNRNPDYSFTISPPSAVYNLFYAKKISFNYTKLEIGQTYSIQSDNSAPFTATFTTQPQTYFEIRIENTATIQDVYIGKKPITWNIERNQFFNYDYHVNSTNLYLFSGEATQYYVVFSKGGNFQFSTAPVDYLFTLKPIIAVGVLFILSLIALCIVVCILLVFLNRKKTETHFQELHEKY</sequence>
<proteinExistence type="predicted"/>
<accession>D2V1B7</accession>
<evidence type="ECO:0000256" key="2">
    <source>
        <dbReference type="SAM" id="SignalP"/>
    </source>
</evidence>
<dbReference type="PROSITE" id="PS51257">
    <property type="entry name" value="PROKAR_LIPOPROTEIN"/>
    <property type="match status" value="1"/>
</dbReference>
<dbReference type="InParanoid" id="D2V1B7"/>
<keyword evidence="1" id="KW-0472">Membrane</keyword>
<dbReference type="PANTHER" id="PTHR15071">
    <property type="entry name" value="MANNOSE-6-PHOSPHATE RECEPTOR FAMILY MEMBER"/>
    <property type="match status" value="1"/>
</dbReference>
<evidence type="ECO:0000313" key="4">
    <source>
        <dbReference type="Proteomes" id="UP000006671"/>
    </source>
</evidence>
<protein>
    <submittedName>
        <fullName evidence="3">Uncharacterized protein</fullName>
    </submittedName>
</protein>
<dbReference type="AlphaFoldDB" id="D2V1B7"/>
<feature type="transmembrane region" description="Helical" evidence="1">
    <location>
        <begin position="399"/>
        <end position="424"/>
    </location>
</feature>
<reference evidence="3 4" key="1">
    <citation type="journal article" date="2010" name="Cell">
        <title>The genome of Naegleria gruberi illuminates early eukaryotic versatility.</title>
        <authorList>
            <person name="Fritz-Laylin L.K."/>
            <person name="Prochnik S.E."/>
            <person name="Ginger M.L."/>
            <person name="Dacks J.B."/>
            <person name="Carpenter M.L."/>
            <person name="Field M.C."/>
            <person name="Kuo A."/>
            <person name="Paredez A."/>
            <person name="Chapman J."/>
            <person name="Pham J."/>
            <person name="Shu S."/>
            <person name="Neupane R."/>
            <person name="Cipriano M."/>
            <person name="Mancuso J."/>
            <person name="Tu H."/>
            <person name="Salamov A."/>
            <person name="Lindquist E."/>
            <person name="Shapiro H."/>
            <person name="Lucas S."/>
            <person name="Grigoriev I.V."/>
            <person name="Cande W.Z."/>
            <person name="Fulton C."/>
            <person name="Rokhsar D.S."/>
            <person name="Dawson S.C."/>
        </authorList>
    </citation>
    <scope>NUCLEOTIDE SEQUENCE [LARGE SCALE GENOMIC DNA]</scope>
    <source>
        <strain evidence="3 4">NEG-M</strain>
    </source>
</reference>
<evidence type="ECO:0000256" key="1">
    <source>
        <dbReference type="SAM" id="Phobius"/>
    </source>
</evidence>
<dbReference type="PANTHER" id="PTHR15071:SF0">
    <property type="entry name" value="MANNOSE 6-PHOSPHATE RECEPTOR-LIKE PROTEIN 1"/>
    <property type="match status" value="1"/>
</dbReference>
<organism evidence="4">
    <name type="scientific">Naegleria gruberi</name>
    <name type="common">Amoeba</name>
    <dbReference type="NCBI Taxonomy" id="5762"/>
    <lineage>
        <taxon>Eukaryota</taxon>
        <taxon>Discoba</taxon>
        <taxon>Heterolobosea</taxon>
        <taxon>Tetramitia</taxon>
        <taxon>Eutetramitia</taxon>
        <taxon>Vahlkampfiidae</taxon>
        <taxon>Naegleria</taxon>
    </lineage>
</organism>
<keyword evidence="1" id="KW-1133">Transmembrane helix</keyword>
<evidence type="ECO:0000313" key="3">
    <source>
        <dbReference type="EMBL" id="EFC49443.1"/>
    </source>
</evidence>
<keyword evidence="1" id="KW-0812">Transmembrane</keyword>
<dbReference type="RefSeq" id="XP_002682187.1">
    <property type="nucleotide sequence ID" value="XM_002682141.1"/>
</dbReference>
<name>D2V1B7_NAEGR</name>
<dbReference type="GO" id="GO:0000139">
    <property type="term" value="C:Golgi membrane"/>
    <property type="evidence" value="ECO:0007669"/>
    <property type="project" value="UniProtKB-SubCell"/>
</dbReference>
<dbReference type="InterPro" id="IPR009011">
    <property type="entry name" value="Man6P_isomerase_rcpt-bd_dom_sf"/>
</dbReference>
<dbReference type="Gene3D" id="2.70.130.10">
    <property type="entry name" value="Mannose-6-phosphate receptor binding domain"/>
    <property type="match status" value="1"/>
</dbReference>
<dbReference type="OrthoDB" id="29460at2759"/>
<dbReference type="SUPFAM" id="SSF50911">
    <property type="entry name" value="Mannose 6-phosphate receptor domain"/>
    <property type="match status" value="1"/>
</dbReference>